<dbReference type="AlphaFoldDB" id="A0A6C0DSX0"/>
<reference evidence="1" key="1">
    <citation type="journal article" date="2020" name="Nature">
        <title>Giant virus diversity and host interactions through global metagenomics.</title>
        <authorList>
            <person name="Schulz F."/>
            <person name="Roux S."/>
            <person name="Paez-Espino D."/>
            <person name="Jungbluth S."/>
            <person name="Walsh D.A."/>
            <person name="Denef V.J."/>
            <person name="McMahon K.D."/>
            <person name="Konstantinidis K.T."/>
            <person name="Eloe-Fadrosh E.A."/>
            <person name="Kyrpides N.C."/>
            <person name="Woyke T."/>
        </authorList>
    </citation>
    <scope>NUCLEOTIDE SEQUENCE</scope>
    <source>
        <strain evidence="1">GVMAG-M-3300023174-57</strain>
    </source>
</reference>
<evidence type="ECO:0000313" key="1">
    <source>
        <dbReference type="EMBL" id="QHT19293.1"/>
    </source>
</evidence>
<proteinExistence type="predicted"/>
<sequence length="102" mass="11970">MSTRKASKAKRTATRKLLPKHLSMTKAEHARFDLINKIHPSNWTPQESYEFYLLLGKHYLGAAYRKSKRTADNKKFRRDQGYYALDKAARIRAKYKLKPISV</sequence>
<organism evidence="1">
    <name type="scientific">viral metagenome</name>
    <dbReference type="NCBI Taxonomy" id="1070528"/>
    <lineage>
        <taxon>unclassified sequences</taxon>
        <taxon>metagenomes</taxon>
        <taxon>organismal metagenomes</taxon>
    </lineage>
</organism>
<accession>A0A6C0DSX0</accession>
<name>A0A6C0DSX0_9ZZZZ</name>
<dbReference type="EMBL" id="MN739664">
    <property type="protein sequence ID" value="QHT19293.1"/>
    <property type="molecule type" value="Genomic_DNA"/>
</dbReference>
<protein>
    <submittedName>
        <fullName evidence="1">Uncharacterized protein</fullName>
    </submittedName>
</protein>